<dbReference type="AlphaFoldDB" id="A0A6U0ZDZ1"/>
<feature type="compositionally biased region" description="Basic and acidic residues" evidence="1">
    <location>
        <begin position="254"/>
        <end position="273"/>
    </location>
</feature>
<feature type="chain" id="PRO_5035676971" evidence="2">
    <location>
        <begin position="21"/>
        <end position="273"/>
    </location>
</feature>
<evidence type="ECO:0000313" key="3">
    <source>
        <dbReference type="EMBL" id="CAD9680991.1"/>
    </source>
</evidence>
<reference evidence="4" key="1">
    <citation type="submission" date="2021-01" db="EMBL/GenBank/DDBJ databases">
        <authorList>
            <person name="Corre E."/>
            <person name="Pelletier E."/>
            <person name="Niang G."/>
            <person name="Scheremetjew M."/>
            <person name="Finn R."/>
            <person name="Kale V."/>
            <person name="Holt S."/>
            <person name="Cochrane G."/>
            <person name="Meng A."/>
            <person name="Brown T."/>
            <person name="Cohen L."/>
        </authorList>
    </citation>
    <scope>NUCLEOTIDE SEQUENCE</scope>
    <source>
        <strain evidence="4">CCMP1243</strain>
    </source>
</reference>
<proteinExistence type="predicted"/>
<name>A0A6U0ZDZ1_9STRA</name>
<evidence type="ECO:0000256" key="2">
    <source>
        <dbReference type="SAM" id="SignalP"/>
    </source>
</evidence>
<dbReference type="EMBL" id="HBHJ01012420">
    <property type="protein sequence ID" value="CAD9680994.1"/>
    <property type="molecule type" value="Transcribed_RNA"/>
</dbReference>
<dbReference type="EMBL" id="HBHJ01012419">
    <property type="protein sequence ID" value="CAD9680991.1"/>
    <property type="molecule type" value="Transcribed_RNA"/>
</dbReference>
<organism evidence="4">
    <name type="scientific">Rhizochromulina marina</name>
    <dbReference type="NCBI Taxonomy" id="1034831"/>
    <lineage>
        <taxon>Eukaryota</taxon>
        <taxon>Sar</taxon>
        <taxon>Stramenopiles</taxon>
        <taxon>Ochrophyta</taxon>
        <taxon>Dictyochophyceae</taxon>
        <taxon>Rhizochromulinales</taxon>
        <taxon>Rhizochromulina</taxon>
    </lineage>
</organism>
<feature type="region of interest" description="Disordered" evidence="1">
    <location>
        <begin position="251"/>
        <end position="273"/>
    </location>
</feature>
<sequence>MARPPHWLLVLGCCSALIWSRHEADSLLAAAPVRTRHRVPWPGPHRDRLQRCACVSLMPPLPDGGPRHDLPLTPSEELRRIRSEIRKYNASELYEQYKSLVPLTVNILRQEYGERANWWGDLSSRQTRLLYQRLLPRVILSEDEFQDLPLKDRAYIASMARYAAKIYARERCRVPGRVAANFYDATRYAIRTGRWSWTGMTVDDIWNKYEREIKSELGEDVTEDKLYKSLYERILSKSCSTNPFIDQLTLGPGKLRDLGDGDSSTEEKDEGRP</sequence>
<evidence type="ECO:0000256" key="1">
    <source>
        <dbReference type="SAM" id="MobiDB-lite"/>
    </source>
</evidence>
<gene>
    <name evidence="3" type="ORF">RMAR1173_LOCUS8117</name>
    <name evidence="4" type="ORF">RMAR1173_LOCUS8118</name>
</gene>
<feature type="signal peptide" evidence="2">
    <location>
        <begin position="1"/>
        <end position="20"/>
    </location>
</feature>
<evidence type="ECO:0000313" key="4">
    <source>
        <dbReference type="EMBL" id="CAD9680994.1"/>
    </source>
</evidence>
<accession>A0A6U0ZDZ1</accession>
<protein>
    <submittedName>
        <fullName evidence="4">Uncharacterized protein</fullName>
    </submittedName>
</protein>
<keyword evidence="2" id="KW-0732">Signal</keyword>